<evidence type="ECO:0000313" key="2">
    <source>
        <dbReference type="EMBL" id="ELW49357.1"/>
    </source>
</evidence>
<dbReference type="InParanoid" id="L9JJL0"/>
<reference evidence="3" key="2">
    <citation type="journal article" date="2013" name="Nat. Commun.">
        <title>Genome of the Chinese tree shrew.</title>
        <authorList>
            <person name="Fan Y."/>
            <person name="Huang Z.Y."/>
            <person name="Cao C.C."/>
            <person name="Chen C.S."/>
            <person name="Chen Y.X."/>
            <person name="Fan D.D."/>
            <person name="He J."/>
            <person name="Hou H.L."/>
            <person name="Hu L."/>
            <person name="Hu X.T."/>
            <person name="Jiang X.T."/>
            <person name="Lai R."/>
            <person name="Lang Y.S."/>
            <person name="Liang B."/>
            <person name="Liao S.G."/>
            <person name="Mu D."/>
            <person name="Ma Y.Y."/>
            <person name="Niu Y.Y."/>
            <person name="Sun X.Q."/>
            <person name="Xia J.Q."/>
            <person name="Xiao J."/>
            <person name="Xiong Z.Q."/>
            <person name="Xu L."/>
            <person name="Yang L."/>
            <person name="Zhang Y."/>
            <person name="Zhao W."/>
            <person name="Zhao X.D."/>
            <person name="Zheng Y.T."/>
            <person name="Zhou J.M."/>
            <person name="Zhu Y.B."/>
            <person name="Zhang G.J."/>
            <person name="Wang J."/>
            <person name="Yao Y.G."/>
        </authorList>
    </citation>
    <scope>NUCLEOTIDE SEQUENCE [LARGE SCALE GENOMIC DNA]</scope>
</reference>
<evidence type="ECO:0000256" key="1">
    <source>
        <dbReference type="SAM" id="MobiDB-lite"/>
    </source>
</evidence>
<dbReference type="EMBL" id="KB320999">
    <property type="protein sequence ID" value="ELW49357.1"/>
    <property type="molecule type" value="Genomic_DNA"/>
</dbReference>
<organism evidence="2 3">
    <name type="scientific">Tupaia chinensis</name>
    <name type="common">Chinese tree shrew</name>
    <name type="synonym">Tupaia belangeri chinensis</name>
    <dbReference type="NCBI Taxonomy" id="246437"/>
    <lineage>
        <taxon>Eukaryota</taxon>
        <taxon>Metazoa</taxon>
        <taxon>Chordata</taxon>
        <taxon>Craniata</taxon>
        <taxon>Vertebrata</taxon>
        <taxon>Euteleostomi</taxon>
        <taxon>Mammalia</taxon>
        <taxon>Eutheria</taxon>
        <taxon>Euarchontoglires</taxon>
        <taxon>Scandentia</taxon>
        <taxon>Tupaiidae</taxon>
        <taxon>Tupaia</taxon>
    </lineage>
</organism>
<accession>L9JJL0</accession>
<protein>
    <submittedName>
        <fullName evidence="2">Uncharacterized protein</fullName>
    </submittedName>
</protein>
<proteinExistence type="predicted"/>
<dbReference type="Proteomes" id="UP000011518">
    <property type="component" value="Unassembled WGS sequence"/>
</dbReference>
<feature type="region of interest" description="Disordered" evidence="1">
    <location>
        <begin position="58"/>
        <end position="102"/>
    </location>
</feature>
<gene>
    <name evidence="2" type="ORF">TREES_T100012242</name>
</gene>
<name>L9JJL0_TUPCH</name>
<sequence length="102" mass="10681">MPRGPWQALEGVAIRAARGNAGLGEDTMLGTSSHACTEYPCTEKAWPSEQHVAMLASPLAGHPTGEGAEVRAQGAGGGDEDKSGMGARGSLAWEMRRCEDRE</sequence>
<dbReference type="AlphaFoldDB" id="L9JJL0"/>
<reference evidence="3" key="1">
    <citation type="submission" date="2012-07" db="EMBL/GenBank/DDBJ databases">
        <title>Genome of the Chinese tree shrew, a rising model animal genetically related to primates.</title>
        <authorList>
            <person name="Zhang G."/>
            <person name="Fan Y."/>
            <person name="Yao Y."/>
            <person name="Huang Z."/>
        </authorList>
    </citation>
    <scope>NUCLEOTIDE SEQUENCE [LARGE SCALE GENOMIC DNA]</scope>
</reference>
<keyword evidence="3" id="KW-1185">Reference proteome</keyword>
<evidence type="ECO:0000313" key="3">
    <source>
        <dbReference type="Proteomes" id="UP000011518"/>
    </source>
</evidence>